<dbReference type="AlphaFoldDB" id="A0A6I2R3N1"/>
<dbReference type="RefSeq" id="WP_172697744.1">
    <property type="nucleotide sequence ID" value="NZ_JAQLWY010000015.1"/>
</dbReference>
<reference evidence="1 2" key="1">
    <citation type="journal article" date="2019" name="Nat. Med.">
        <title>A library of human gut bacterial isolates paired with longitudinal multiomics data enables mechanistic microbiome research.</title>
        <authorList>
            <person name="Poyet M."/>
            <person name="Groussin M."/>
            <person name="Gibbons S.M."/>
            <person name="Avila-Pacheco J."/>
            <person name="Jiang X."/>
            <person name="Kearney S.M."/>
            <person name="Perrotta A.R."/>
            <person name="Berdy B."/>
            <person name="Zhao S."/>
            <person name="Lieberman T.D."/>
            <person name="Swanson P.K."/>
            <person name="Smith M."/>
            <person name="Roesemann S."/>
            <person name="Alexander J.E."/>
            <person name="Rich S.A."/>
            <person name="Livny J."/>
            <person name="Vlamakis H."/>
            <person name="Clish C."/>
            <person name="Bullock K."/>
            <person name="Deik A."/>
            <person name="Scott J."/>
            <person name="Pierce K.A."/>
            <person name="Xavier R.J."/>
            <person name="Alm E.J."/>
        </authorList>
    </citation>
    <scope>NUCLEOTIDE SEQUENCE [LARGE SCALE GENOMIC DNA]</scope>
    <source>
        <strain evidence="1 2">BIOML-A2</strain>
    </source>
</reference>
<sequence>METKLKKFGTLFIDDKPYQTSDIIVPTELDGRKVEIGDTVPGFEIEWVENHGIYIPRMPLCSHVSYQDLWYMSGKDGIRVSIDHDLYEMRLPTLGYPKKPSPDDRWFEAVKADVEDVWLMEGMKIWAEQEPEEDPFHCRNVVLFTLGRRDRRCPEIRRVGSKDIRAANIGWRPMLECISLDPEQLAPGTPLRVFFGSHTSAYGKLGDVTLYDIVLEELYSISQYDPAGSFIDRKTVIIDRSSIQYLRYDRGE</sequence>
<dbReference type="Proteomes" id="UP000434475">
    <property type="component" value="Unassembled WGS sequence"/>
</dbReference>
<accession>A0A6I2R3N1</accession>
<protein>
    <submittedName>
        <fullName evidence="1">Uncharacterized protein</fullName>
    </submittedName>
</protein>
<name>A0A6I2R3N1_FLAPL</name>
<comment type="caution">
    <text evidence="1">The sequence shown here is derived from an EMBL/GenBank/DDBJ whole genome shotgun (WGS) entry which is preliminary data.</text>
</comment>
<proteinExistence type="predicted"/>
<evidence type="ECO:0000313" key="2">
    <source>
        <dbReference type="Proteomes" id="UP000434475"/>
    </source>
</evidence>
<dbReference type="EMBL" id="WKPR01000013">
    <property type="protein sequence ID" value="MSB20489.1"/>
    <property type="molecule type" value="Genomic_DNA"/>
</dbReference>
<organism evidence="1 2">
    <name type="scientific">Flavonifractor plautii</name>
    <name type="common">Fusobacterium plautii</name>
    <dbReference type="NCBI Taxonomy" id="292800"/>
    <lineage>
        <taxon>Bacteria</taxon>
        <taxon>Bacillati</taxon>
        <taxon>Bacillota</taxon>
        <taxon>Clostridia</taxon>
        <taxon>Eubacteriales</taxon>
        <taxon>Oscillospiraceae</taxon>
        <taxon>Flavonifractor</taxon>
    </lineage>
</organism>
<evidence type="ECO:0000313" key="1">
    <source>
        <dbReference type="EMBL" id="MSB20489.1"/>
    </source>
</evidence>
<gene>
    <name evidence="1" type="ORF">GKE97_13310</name>
</gene>